<organism evidence="1 2">
    <name type="scientific">Portunus trituberculatus</name>
    <name type="common">Swimming crab</name>
    <name type="synonym">Neptunus trituberculatus</name>
    <dbReference type="NCBI Taxonomy" id="210409"/>
    <lineage>
        <taxon>Eukaryota</taxon>
        <taxon>Metazoa</taxon>
        <taxon>Ecdysozoa</taxon>
        <taxon>Arthropoda</taxon>
        <taxon>Crustacea</taxon>
        <taxon>Multicrustacea</taxon>
        <taxon>Malacostraca</taxon>
        <taxon>Eumalacostraca</taxon>
        <taxon>Eucarida</taxon>
        <taxon>Decapoda</taxon>
        <taxon>Pleocyemata</taxon>
        <taxon>Brachyura</taxon>
        <taxon>Eubrachyura</taxon>
        <taxon>Portunoidea</taxon>
        <taxon>Portunidae</taxon>
        <taxon>Portuninae</taxon>
        <taxon>Portunus</taxon>
    </lineage>
</organism>
<dbReference type="Proteomes" id="UP000324222">
    <property type="component" value="Unassembled WGS sequence"/>
</dbReference>
<proteinExistence type="predicted"/>
<gene>
    <name evidence="1" type="ORF">E2C01_100465</name>
</gene>
<keyword evidence="2" id="KW-1185">Reference proteome</keyword>
<evidence type="ECO:0000313" key="1">
    <source>
        <dbReference type="EMBL" id="MPD04759.1"/>
    </source>
</evidence>
<reference evidence="1 2" key="1">
    <citation type="submission" date="2019-05" db="EMBL/GenBank/DDBJ databases">
        <title>Another draft genome of Portunus trituberculatus and its Hox gene families provides insights of decapod evolution.</title>
        <authorList>
            <person name="Jeong J.-H."/>
            <person name="Song I."/>
            <person name="Kim S."/>
            <person name="Choi T."/>
            <person name="Kim D."/>
            <person name="Ryu S."/>
            <person name="Kim W."/>
        </authorList>
    </citation>
    <scope>NUCLEOTIDE SEQUENCE [LARGE SCALE GENOMIC DNA]</scope>
    <source>
        <tissue evidence="1">Muscle</tissue>
    </source>
</reference>
<comment type="caution">
    <text evidence="1">The sequence shown here is derived from an EMBL/GenBank/DDBJ whole genome shotgun (WGS) entry which is preliminary data.</text>
</comment>
<evidence type="ECO:0000313" key="2">
    <source>
        <dbReference type="Proteomes" id="UP000324222"/>
    </source>
</evidence>
<protein>
    <submittedName>
        <fullName evidence="1">Uncharacterized protein</fullName>
    </submittedName>
</protein>
<dbReference type="AlphaFoldDB" id="A0A5B7KI14"/>
<dbReference type="EMBL" id="VSRR010142595">
    <property type="protein sequence ID" value="MPD04759.1"/>
    <property type="molecule type" value="Genomic_DNA"/>
</dbReference>
<sequence>MKQAPLLFVLMSGKRWKDYKKVFSKTEELLGKELSEQEITIDFKESVWRVIPDVPSRLTFILKDVVFIGDNQYGGKFKRRSICTNNVVKGWHHRINLKARKGQLNFYLLIKLLHDEAKLVTIQVYYLSDGKVLRMPADSDQIRTMYLG</sequence>
<accession>A0A5B7KI14</accession>
<name>A0A5B7KI14_PORTR</name>